<feature type="transmembrane region" description="Helical" evidence="2">
    <location>
        <begin position="77"/>
        <end position="95"/>
    </location>
</feature>
<dbReference type="AlphaFoldDB" id="A0A7W3LT61"/>
<feature type="transmembrane region" description="Helical" evidence="2">
    <location>
        <begin position="50"/>
        <end position="70"/>
    </location>
</feature>
<dbReference type="RefSeq" id="WP_182845952.1">
    <property type="nucleotide sequence ID" value="NZ_BAAALP010000128.1"/>
</dbReference>
<organism evidence="3 4">
    <name type="scientific">Actinomadura namibiensis</name>
    <dbReference type="NCBI Taxonomy" id="182080"/>
    <lineage>
        <taxon>Bacteria</taxon>
        <taxon>Bacillati</taxon>
        <taxon>Actinomycetota</taxon>
        <taxon>Actinomycetes</taxon>
        <taxon>Streptosporangiales</taxon>
        <taxon>Thermomonosporaceae</taxon>
        <taxon>Actinomadura</taxon>
    </lineage>
</organism>
<sequence length="215" mass="21471">MTPARERGLTALLCAAGAGLTLLAAGRPWATVRARDAITPFALDVTGRDLGATAGALGWAALAALAALFATRGKVRAGVGLLLAAFGAVIAYSSVTAIDGGTIRSAAGDRSALLRIAAQPVVETGPWWAVSLCGGALVALAGLAALLRGGRWPGMSSRYERRDAAPGRVRPGGGAASPGGDPADLWKSLDRGEDPTGDPAGDPRGPAGDPKESRG</sequence>
<protein>
    <submittedName>
        <fullName evidence="3">Putative membrane protein (TIGR02234 family)</fullName>
    </submittedName>
</protein>
<evidence type="ECO:0000256" key="1">
    <source>
        <dbReference type="SAM" id="MobiDB-lite"/>
    </source>
</evidence>
<proteinExistence type="predicted"/>
<keyword evidence="4" id="KW-1185">Reference proteome</keyword>
<dbReference type="InterPro" id="IPR019051">
    <property type="entry name" value="Trp_biosyn_TM_oprn/chp"/>
</dbReference>
<evidence type="ECO:0000313" key="4">
    <source>
        <dbReference type="Proteomes" id="UP000572680"/>
    </source>
</evidence>
<accession>A0A7W3LT61</accession>
<keyword evidence="2" id="KW-0472">Membrane</keyword>
<comment type="caution">
    <text evidence="3">The sequence shown here is derived from an EMBL/GenBank/DDBJ whole genome shotgun (WGS) entry which is preliminary data.</text>
</comment>
<keyword evidence="2" id="KW-1133">Transmembrane helix</keyword>
<keyword evidence="2" id="KW-0812">Transmembrane</keyword>
<gene>
    <name evidence="3" type="ORF">HNR61_005463</name>
</gene>
<dbReference type="Proteomes" id="UP000572680">
    <property type="component" value="Unassembled WGS sequence"/>
</dbReference>
<dbReference type="EMBL" id="JACJIA010000007">
    <property type="protein sequence ID" value="MBA8953810.1"/>
    <property type="molecule type" value="Genomic_DNA"/>
</dbReference>
<feature type="transmembrane region" description="Helical" evidence="2">
    <location>
        <begin position="127"/>
        <end position="147"/>
    </location>
</feature>
<dbReference type="Pfam" id="PF09534">
    <property type="entry name" value="Trp_oprn_chp"/>
    <property type="match status" value="1"/>
</dbReference>
<feature type="compositionally biased region" description="Low complexity" evidence="1">
    <location>
        <begin position="197"/>
        <end position="208"/>
    </location>
</feature>
<evidence type="ECO:0000313" key="3">
    <source>
        <dbReference type="EMBL" id="MBA8953810.1"/>
    </source>
</evidence>
<reference evidence="3 4" key="1">
    <citation type="submission" date="2020-08" db="EMBL/GenBank/DDBJ databases">
        <title>Genomic Encyclopedia of Type Strains, Phase IV (KMG-IV): sequencing the most valuable type-strain genomes for metagenomic binning, comparative biology and taxonomic classification.</title>
        <authorList>
            <person name="Goeker M."/>
        </authorList>
    </citation>
    <scope>NUCLEOTIDE SEQUENCE [LARGE SCALE GENOMIC DNA]</scope>
    <source>
        <strain evidence="3 4">DSM 44197</strain>
    </source>
</reference>
<evidence type="ECO:0000256" key="2">
    <source>
        <dbReference type="SAM" id="Phobius"/>
    </source>
</evidence>
<feature type="region of interest" description="Disordered" evidence="1">
    <location>
        <begin position="157"/>
        <end position="215"/>
    </location>
</feature>
<name>A0A7W3LT61_ACTNM</name>